<proteinExistence type="predicted"/>
<feature type="compositionally biased region" description="Basic residues" evidence="1">
    <location>
        <begin position="34"/>
        <end position="45"/>
    </location>
</feature>
<accession>A0A0E9WW60</accession>
<sequence length="82" mass="9015">MLKRQTKKATTSPHTPGHIVQSLKTSLNTGADKKKWRKKKGKRLHLSQGSRQGRDSIAPDGDTPKKSSTEGRPGPVQRTTTL</sequence>
<dbReference type="AlphaFoldDB" id="A0A0E9WW60"/>
<reference evidence="2" key="2">
    <citation type="journal article" date="2015" name="Fish Shellfish Immunol.">
        <title>Early steps in the European eel (Anguilla anguilla)-Vibrio vulnificus interaction in the gills: Role of the RtxA13 toxin.</title>
        <authorList>
            <person name="Callol A."/>
            <person name="Pajuelo D."/>
            <person name="Ebbesson L."/>
            <person name="Teles M."/>
            <person name="MacKenzie S."/>
            <person name="Amaro C."/>
        </authorList>
    </citation>
    <scope>NUCLEOTIDE SEQUENCE</scope>
</reference>
<organism evidence="2">
    <name type="scientific">Anguilla anguilla</name>
    <name type="common">European freshwater eel</name>
    <name type="synonym">Muraena anguilla</name>
    <dbReference type="NCBI Taxonomy" id="7936"/>
    <lineage>
        <taxon>Eukaryota</taxon>
        <taxon>Metazoa</taxon>
        <taxon>Chordata</taxon>
        <taxon>Craniata</taxon>
        <taxon>Vertebrata</taxon>
        <taxon>Euteleostomi</taxon>
        <taxon>Actinopterygii</taxon>
        <taxon>Neopterygii</taxon>
        <taxon>Teleostei</taxon>
        <taxon>Anguilliformes</taxon>
        <taxon>Anguillidae</taxon>
        <taxon>Anguilla</taxon>
    </lineage>
</organism>
<evidence type="ECO:0000256" key="1">
    <source>
        <dbReference type="SAM" id="MobiDB-lite"/>
    </source>
</evidence>
<dbReference type="EMBL" id="GBXM01014126">
    <property type="protein sequence ID" value="JAH94451.1"/>
    <property type="molecule type" value="Transcribed_RNA"/>
</dbReference>
<protein>
    <submittedName>
        <fullName evidence="2">Uncharacterized protein</fullName>
    </submittedName>
</protein>
<feature type="region of interest" description="Disordered" evidence="1">
    <location>
        <begin position="1"/>
        <end position="82"/>
    </location>
</feature>
<evidence type="ECO:0000313" key="2">
    <source>
        <dbReference type="EMBL" id="JAH94451.1"/>
    </source>
</evidence>
<reference evidence="2" key="1">
    <citation type="submission" date="2014-11" db="EMBL/GenBank/DDBJ databases">
        <authorList>
            <person name="Amaro Gonzalez C."/>
        </authorList>
    </citation>
    <scope>NUCLEOTIDE SEQUENCE</scope>
</reference>
<name>A0A0E9WW60_ANGAN</name>